<dbReference type="RefSeq" id="WP_068445012.1">
    <property type="nucleotide sequence ID" value="NZ_CP013862.1"/>
</dbReference>
<gene>
    <name evidence="2" type="ORF">AOX59_09430</name>
</gene>
<protein>
    <recommendedName>
        <fullName evidence="1">General stress protein 17M-like domain-containing protein</fullName>
    </recommendedName>
</protein>
<keyword evidence="3" id="KW-1185">Reference proteome</keyword>
<dbReference type="Proteomes" id="UP000050331">
    <property type="component" value="Chromosome"/>
</dbReference>
<dbReference type="EMBL" id="CP013862">
    <property type="protein sequence ID" value="ALX48816.1"/>
    <property type="molecule type" value="Genomic_DNA"/>
</dbReference>
<evidence type="ECO:0000313" key="2">
    <source>
        <dbReference type="EMBL" id="ALX48816.1"/>
    </source>
</evidence>
<dbReference type="Pfam" id="PF11181">
    <property type="entry name" value="YflT"/>
    <property type="match status" value="1"/>
</dbReference>
<proteinExistence type="predicted"/>
<dbReference type="OrthoDB" id="2678178at2"/>
<evidence type="ECO:0000259" key="1">
    <source>
        <dbReference type="Pfam" id="PF11181"/>
    </source>
</evidence>
<dbReference type="AlphaFoldDB" id="A0A0U3W6K5"/>
<dbReference type="STRING" id="1472767.AOX59_09430"/>
<accession>A0A0U3W6K5</accession>
<name>A0A0U3W6K5_9BACI</name>
<reference evidence="2 3" key="1">
    <citation type="submission" date="2016-01" db="EMBL/GenBank/DDBJ databases">
        <title>Complete genome sequence of strain Lentibacillus amyloliquefaciens LAM0015T isolated from saline sediment.</title>
        <authorList>
            <person name="Wang J.-L."/>
            <person name="He M.-X."/>
        </authorList>
    </citation>
    <scope>NUCLEOTIDE SEQUENCE [LARGE SCALE GENOMIC DNA]</scope>
    <source>
        <strain evidence="2 3">LAM0015</strain>
    </source>
</reference>
<sequence length="139" mass="15333">MAEEVYGPFASVEETVKAVDVLELEGYSNASITIFSHGEYADDINKRTDASVTSTETSRKREGTIRDKISTVIFNGVEETSNLSERLQEKGLSEKQAAKYAEKIKSGHLLVTVSKGLKMGNDAAEDSDTFGERVNRMNY</sequence>
<evidence type="ECO:0000313" key="3">
    <source>
        <dbReference type="Proteomes" id="UP000050331"/>
    </source>
</evidence>
<dbReference type="KEGG" id="lao:AOX59_09430"/>
<dbReference type="InterPro" id="IPR025889">
    <property type="entry name" value="GSP17M-like_dom"/>
</dbReference>
<feature type="domain" description="General stress protein 17M-like" evidence="1">
    <location>
        <begin position="5"/>
        <end position="107"/>
    </location>
</feature>
<organism evidence="2 3">
    <name type="scientific">Lentibacillus amyloliquefaciens</name>
    <dbReference type="NCBI Taxonomy" id="1472767"/>
    <lineage>
        <taxon>Bacteria</taxon>
        <taxon>Bacillati</taxon>
        <taxon>Bacillota</taxon>
        <taxon>Bacilli</taxon>
        <taxon>Bacillales</taxon>
        <taxon>Bacillaceae</taxon>
        <taxon>Lentibacillus</taxon>
    </lineage>
</organism>